<feature type="transmembrane region" description="Helical" evidence="4">
    <location>
        <begin position="376"/>
        <end position="398"/>
    </location>
</feature>
<protein>
    <recommendedName>
        <fullName evidence="4">Uncharacterized MFS-type transporter BWR60_00930</fullName>
    </recommendedName>
</protein>
<dbReference type="InterPro" id="IPR020846">
    <property type="entry name" value="MFS_dom"/>
</dbReference>
<feature type="transmembrane region" description="Helical" evidence="4">
    <location>
        <begin position="293"/>
        <end position="312"/>
    </location>
</feature>
<accession>A0A211ZV24</accession>
<feature type="transmembrane region" description="Helical" evidence="4">
    <location>
        <begin position="349"/>
        <end position="370"/>
    </location>
</feature>
<evidence type="ECO:0000259" key="5">
    <source>
        <dbReference type="PROSITE" id="PS50850"/>
    </source>
</evidence>
<feature type="domain" description="Major facilitator superfamily (MFS) profile" evidence="5">
    <location>
        <begin position="222"/>
        <end position="414"/>
    </location>
</feature>
<evidence type="ECO:0000256" key="4">
    <source>
        <dbReference type="HAMAP-Rule" id="MF_02091"/>
    </source>
</evidence>
<keyword evidence="3 4" id="KW-0472">Membrane</keyword>
<dbReference type="InterPro" id="IPR052714">
    <property type="entry name" value="MFS_Exporter"/>
</dbReference>
<dbReference type="Pfam" id="PF07690">
    <property type="entry name" value="MFS_1"/>
    <property type="match status" value="1"/>
</dbReference>
<feature type="transmembrane region" description="Helical" evidence="4">
    <location>
        <begin position="32"/>
        <end position="54"/>
    </location>
</feature>
<feature type="transmembrane region" description="Helical" evidence="4">
    <location>
        <begin position="161"/>
        <end position="185"/>
    </location>
</feature>
<dbReference type="Gene3D" id="1.20.1250.20">
    <property type="entry name" value="MFS general substrate transporter like domains"/>
    <property type="match status" value="2"/>
</dbReference>
<name>A0A211ZV24_9PROT</name>
<dbReference type="InterPro" id="IPR037541">
    <property type="entry name" value="MFS_YfcJ"/>
</dbReference>
<keyword evidence="4" id="KW-0997">Cell inner membrane</keyword>
<comment type="caution">
    <text evidence="6">The sequence shown here is derived from an EMBL/GenBank/DDBJ whole genome shotgun (WGS) entry which is preliminary data.</text>
</comment>
<comment type="similarity">
    <text evidence="4">Belongs to the major facilitator superfamily. YfcJ family.</text>
</comment>
<dbReference type="PANTHER" id="PTHR23531">
    <property type="entry name" value="QUINOLENE RESISTANCE PROTEIN NORA"/>
    <property type="match status" value="1"/>
</dbReference>
<dbReference type="GO" id="GO:0022857">
    <property type="term" value="F:transmembrane transporter activity"/>
    <property type="evidence" value="ECO:0007669"/>
    <property type="project" value="UniProtKB-UniRule"/>
</dbReference>
<dbReference type="EMBL" id="NHON01000001">
    <property type="protein sequence ID" value="OWJ69130.1"/>
    <property type="molecule type" value="Genomic_DNA"/>
</dbReference>
<dbReference type="SUPFAM" id="SSF103473">
    <property type="entry name" value="MFS general substrate transporter"/>
    <property type="match status" value="1"/>
</dbReference>
<proteinExistence type="inferred from homology"/>
<dbReference type="InterPro" id="IPR011701">
    <property type="entry name" value="MFS"/>
</dbReference>
<reference evidence="7" key="1">
    <citation type="submission" date="2017-05" db="EMBL/GenBank/DDBJ databases">
        <authorList>
            <person name="Macchi M."/>
            <person name="Festa S."/>
            <person name="Coppotelli B.M."/>
            <person name="Morelli I.S."/>
        </authorList>
    </citation>
    <scope>NUCLEOTIDE SEQUENCE [LARGE SCALE GENOMIC DNA]</scope>
    <source>
        <strain evidence="7">I</strain>
    </source>
</reference>
<feature type="transmembrane region" description="Helical" evidence="4">
    <location>
        <begin position="95"/>
        <end position="113"/>
    </location>
</feature>
<dbReference type="PROSITE" id="PS50850">
    <property type="entry name" value="MFS"/>
    <property type="match status" value="1"/>
</dbReference>
<evidence type="ECO:0000256" key="2">
    <source>
        <dbReference type="ARBA" id="ARBA00022989"/>
    </source>
</evidence>
<feature type="transmembrane region" description="Helical" evidence="4">
    <location>
        <begin position="60"/>
        <end position="83"/>
    </location>
</feature>
<organism evidence="6 7">
    <name type="scientific">Inquilinus limosus</name>
    <dbReference type="NCBI Taxonomy" id="171674"/>
    <lineage>
        <taxon>Bacteria</taxon>
        <taxon>Pseudomonadati</taxon>
        <taxon>Pseudomonadota</taxon>
        <taxon>Alphaproteobacteria</taxon>
        <taxon>Rhodospirillales</taxon>
        <taxon>Rhodospirillaceae</taxon>
        <taxon>Inquilinus</taxon>
    </lineage>
</organism>
<feature type="transmembrane region" description="Helical" evidence="4">
    <location>
        <begin position="133"/>
        <end position="154"/>
    </location>
</feature>
<dbReference type="AlphaFoldDB" id="A0A211ZV24"/>
<dbReference type="RefSeq" id="WP_088149120.1">
    <property type="nucleotide sequence ID" value="NZ_NHON01000001.1"/>
</dbReference>
<dbReference type="NCBIfam" id="NF009048">
    <property type="entry name" value="PRK12382.1"/>
    <property type="match status" value="1"/>
</dbReference>
<dbReference type="PANTHER" id="PTHR23531:SF1">
    <property type="entry name" value="QUINOLENE RESISTANCE PROTEIN NORA"/>
    <property type="match status" value="1"/>
</dbReference>
<keyword evidence="1 4" id="KW-0812">Transmembrane</keyword>
<dbReference type="Proteomes" id="UP000196655">
    <property type="component" value="Unassembled WGS sequence"/>
</dbReference>
<evidence type="ECO:0000313" key="6">
    <source>
        <dbReference type="EMBL" id="OWJ69130.1"/>
    </source>
</evidence>
<dbReference type="OrthoDB" id="322544at2"/>
<feature type="transmembrane region" description="Helical" evidence="4">
    <location>
        <begin position="318"/>
        <end position="337"/>
    </location>
</feature>
<keyword evidence="4" id="KW-1003">Cell membrane</keyword>
<keyword evidence="4" id="KW-0813">Transport</keyword>
<feature type="transmembrane region" description="Helical" evidence="4">
    <location>
        <begin position="263"/>
        <end position="281"/>
    </location>
</feature>
<feature type="transmembrane region" description="Helical" evidence="4">
    <location>
        <begin position="230"/>
        <end position="251"/>
    </location>
</feature>
<evidence type="ECO:0000256" key="3">
    <source>
        <dbReference type="ARBA" id="ARBA00023136"/>
    </source>
</evidence>
<gene>
    <name evidence="6" type="ORF">BWR60_00930</name>
</gene>
<comment type="subcellular location">
    <subcellularLocation>
        <location evidence="4">Cell inner membrane</location>
        <topology evidence="4">Multi-pass membrane protein</topology>
    </subcellularLocation>
</comment>
<dbReference type="NCBIfam" id="NF003477">
    <property type="entry name" value="PRK05122.1"/>
    <property type="match status" value="1"/>
</dbReference>
<dbReference type="HAMAP" id="MF_02091">
    <property type="entry name" value="MFS_YfcJ"/>
    <property type="match status" value="1"/>
</dbReference>
<sequence length="414" mass="41304">MPSNSATGATDSLLPSTADAGDGRTIAALLPIMMLVLIVFLIIGLALPVLPLHIHQELGLGTFVVGLVTGSQFAAAVLSRVWSGRYADQRGAKRAVLTGLVAAAAAGGLYLLSLRFLDTPSISAAILLLGRGLLGGAESFIITGAVSWGLVLAGPERAGRVIAWIGMAMFAALAFGAPLGTALYAAGGFTAVAAVTVLVPAAAILLAGLLPSVPPPGGSRPSLLTVARAVWMPGLGSALSSVGFGAIIAFGSLLSADRGWSPIWLVFSSFATALVAARLVFGHLPDRLGGARVALVCVLIEAAGLALIGLAADHVWAAAGAALAGFGYSLVYPGLGVEAVRRAPPQSRGVAMGTYTVCLDVALGFGSPALGLAAGWTGLGSAFLVSALVALGAAAIALRLARRTPHATTDGGPE</sequence>
<feature type="transmembrane region" description="Helical" evidence="4">
    <location>
        <begin position="191"/>
        <end position="210"/>
    </location>
</feature>
<evidence type="ECO:0000313" key="7">
    <source>
        <dbReference type="Proteomes" id="UP000196655"/>
    </source>
</evidence>
<dbReference type="GO" id="GO:0005886">
    <property type="term" value="C:plasma membrane"/>
    <property type="evidence" value="ECO:0007669"/>
    <property type="project" value="UniProtKB-SubCell"/>
</dbReference>
<evidence type="ECO:0000256" key="1">
    <source>
        <dbReference type="ARBA" id="ARBA00022692"/>
    </source>
</evidence>
<keyword evidence="7" id="KW-1185">Reference proteome</keyword>
<dbReference type="InterPro" id="IPR036259">
    <property type="entry name" value="MFS_trans_sf"/>
</dbReference>
<keyword evidence="2 4" id="KW-1133">Transmembrane helix</keyword>